<comment type="caution">
    <text evidence="1">The sequence shown here is derived from an EMBL/GenBank/DDBJ whole genome shotgun (WGS) entry which is preliminary data.</text>
</comment>
<gene>
    <name evidence="1" type="ORF">ONZ43_g3897</name>
</gene>
<reference evidence="1" key="1">
    <citation type="submission" date="2022-11" db="EMBL/GenBank/DDBJ databases">
        <title>Genome Sequence of Nemania bipapillata.</title>
        <authorList>
            <person name="Buettner E."/>
        </authorList>
    </citation>
    <scope>NUCLEOTIDE SEQUENCE</scope>
    <source>
        <strain evidence="1">CP14</strain>
    </source>
</reference>
<dbReference type="EMBL" id="JAPESX010000975">
    <property type="protein sequence ID" value="KAJ8118905.1"/>
    <property type="molecule type" value="Genomic_DNA"/>
</dbReference>
<dbReference type="Proteomes" id="UP001153334">
    <property type="component" value="Unassembled WGS sequence"/>
</dbReference>
<keyword evidence="2" id="KW-1185">Reference proteome</keyword>
<organism evidence="1 2">
    <name type="scientific">Nemania bipapillata</name>
    <dbReference type="NCBI Taxonomy" id="110536"/>
    <lineage>
        <taxon>Eukaryota</taxon>
        <taxon>Fungi</taxon>
        <taxon>Dikarya</taxon>
        <taxon>Ascomycota</taxon>
        <taxon>Pezizomycotina</taxon>
        <taxon>Sordariomycetes</taxon>
        <taxon>Xylariomycetidae</taxon>
        <taxon>Xylariales</taxon>
        <taxon>Xylariaceae</taxon>
        <taxon>Nemania</taxon>
    </lineage>
</organism>
<evidence type="ECO:0000313" key="2">
    <source>
        <dbReference type="Proteomes" id="UP001153334"/>
    </source>
</evidence>
<evidence type="ECO:0000313" key="1">
    <source>
        <dbReference type="EMBL" id="KAJ8118905.1"/>
    </source>
</evidence>
<accession>A0ACC2IUL8</accession>
<protein>
    <submittedName>
        <fullName evidence="1">Uncharacterized protein</fullName>
    </submittedName>
</protein>
<proteinExistence type="predicted"/>
<sequence length="321" mass="37515">MPQTSSSLAPGSASRTDTLTFIPTFSSSEERKPEKRSKKDSSEGSSSKSTSWKWFKSDDKEKKKKEEESRRSKAKASNEKAHDNVRLDVLQTSIDTARQKGRESLLLERDSIDSKLEEERRKESSRKSGEHKKEKDGLFSSFFSSSKKKGDRDSGGRKSHLQRPSSPEPAPYRPLRPDVDYHWMRFPILEERAIYRMAHIKLANPRRALYSQVPQSPQQKRLQEEERKRREQEQQYLEQQQAQDSIDRYNFEYHRSANQYSDPSMQHEAGDYPEAAEIYDYDHGKDDIQDSGYGDGYSEAKDYYSYGNQNGQRHDKEEEMW</sequence>
<name>A0ACC2IUL8_9PEZI</name>